<feature type="domain" description="Ketoreductase" evidence="3">
    <location>
        <begin position="13"/>
        <end position="189"/>
    </location>
</feature>
<dbReference type="PROSITE" id="PS00061">
    <property type="entry name" value="ADH_SHORT"/>
    <property type="match status" value="1"/>
</dbReference>
<organism evidence="4 5">
    <name type="scientific">Sporichthya brevicatena</name>
    <dbReference type="NCBI Taxonomy" id="171442"/>
    <lineage>
        <taxon>Bacteria</taxon>
        <taxon>Bacillati</taxon>
        <taxon>Actinomycetota</taxon>
        <taxon>Actinomycetes</taxon>
        <taxon>Sporichthyales</taxon>
        <taxon>Sporichthyaceae</taxon>
        <taxon>Sporichthya</taxon>
    </lineage>
</organism>
<evidence type="ECO:0000259" key="3">
    <source>
        <dbReference type="SMART" id="SM00822"/>
    </source>
</evidence>
<dbReference type="InterPro" id="IPR020904">
    <property type="entry name" value="Sc_DH/Rdtase_CS"/>
</dbReference>
<dbReference type="Gene3D" id="3.40.50.720">
    <property type="entry name" value="NAD(P)-binding Rossmann-like Domain"/>
    <property type="match status" value="1"/>
</dbReference>
<reference evidence="5" key="1">
    <citation type="journal article" date="2019" name="Int. J. Syst. Evol. Microbiol.">
        <title>The Global Catalogue of Microorganisms (GCM) 10K type strain sequencing project: providing services to taxonomists for standard genome sequencing and annotation.</title>
        <authorList>
            <consortium name="The Broad Institute Genomics Platform"/>
            <consortium name="The Broad Institute Genome Sequencing Center for Infectious Disease"/>
            <person name="Wu L."/>
            <person name="Ma J."/>
        </authorList>
    </citation>
    <scope>NUCLEOTIDE SEQUENCE [LARGE SCALE GENOMIC DNA]</scope>
    <source>
        <strain evidence="5">JCM 10671</strain>
    </source>
</reference>
<dbReference type="CDD" id="cd05233">
    <property type="entry name" value="SDR_c"/>
    <property type="match status" value="1"/>
</dbReference>
<dbReference type="InterPro" id="IPR050259">
    <property type="entry name" value="SDR"/>
</dbReference>
<sequence length="262" mass="27022">MADPVAGTQLAGHVAVVTGGSRGIGLGIARAFVAQGATVVICGRDAERGKRAQEELGAAEFVAVDVSSQHAAEDLIDRTVAAYGSLEILVNNAGGPNVGARVVETTDESWRNAFAVNVDAPFWTMRRALPHMIAREHGRILNVSSILGKTGSPGQAPYVASKHALNGLTKSVAHEVGASGVTVNALCPGLVLTDFVRRYEDDAAAAMGLTPEQMLAMYLAMSATRRPVTVEEIGALAVYLASPAGASVTGAQISIDGGMAPY</sequence>
<comment type="caution">
    <text evidence="4">The sequence shown here is derived from an EMBL/GenBank/DDBJ whole genome shotgun (WGS) entry which is preliminary data.</text>
</comment>
<dbReference type="RefSeq" id="WP_344605901.1">
    <property type="nucleotide sequence ID" value="NZ_BAAAHE010000023.1"/>
</dbReference>
<keyword evidence="5" id="KW-1185">Reference proteome</keyword>
<dbReference type="PRINTS" id="PR00081">
    <property type="entry name" value="GDHRDH"/>
</dbReference>
<dbReference type="PANTHER" id="PTHR42879:SF2">
    <property type="entry name" value="3-OXOACYL-[ACYL-CARRIER-PROTEIN] REDUCTASE FABG"/>
    <property type="match status" value="1"/>
</dbReference>
<dbReference type="EMBL" id="BAAAHE010000023">
    <property type="protein sequence ID" value="GAA0623920.1"/>
    <property type="molecule type" value="Genomic_DNA"/>
</dbReference>
<dbReference type="Proteomes" id="UP001500957">
    <property type="component" value="Unassembled WGS sequence"/>
</dbReference>
<evidence type="ECO:0000256" key="1">
    <source>
        <dbReference type="ARBA" id="ARBA00006484"/>
    </source>
</evidence>
<dbReference type="Pfam" id="PF00106">
    <property type="entry name" value="adh_short"/>
    <property type="match status" value="1"/>
</dbReference>
<proteinExistence type="inferred from homology"/>
<dbReference type="InterPro" id="IPR036291">
    <property type="entry name" value="NAD(P)-bd_dom_sf"/>
</dbReference>
<dbReference type="InterPro" id="IPR002347">
    <property type="entry name" value="SDR_fam"/>
</dbReference>
<comment type="similarity">
    <text evidence="1 2">Belongs to the short-chain dehydrogenases/reductases (SDR) family.</text>
</comment>
<protein>
    <submittedName>
        <fullName evidence="4">3-hydroxybutyrate dehydrogenase</fullName>
    </submittedName>
</protein>
<evidence type="ECO:0000256" key="2">
    <source>
        <dbReference type="RuleBase" id="RU000363"/>
    </source>
</evidence>
<evidence type="ECO:0000313" key="4">
    <source>
        <dbReference type="EMBL" id="GAA0623920.1"/>
    </source>
</evidence>
<gene>
    <name evidence="4" type="ORF">GCM10009547_28790</name>
</gene>
<dbReference type="PANTHER" id="PTHR42879">
    <property type="entry name" value="3-OXOACYL-(ACYL-CARRIER-PROTEIN) REDUCTASE"/>
    <property type="match status" value="1"/>
</dbReference>
<accession>A0ABP3S2M7</accession>
<evidence type="ECO:0000313" key="5">
    <source>
        <dbReference type="Proteomes" id="UP001500957"/>
    </source>
</evidence>
<dbReference type="SMART" id="SM00822">
    <property type="entry name" value="PKS_KR"/>
    <property type="match status" value="1"/>
</dbReference>
<dbReference type="PRINTS" id="PR00080">
    <property type="entry name" value="SDRFAMILY"/>
</dbReference>
<dbReference type="SUPFAM" id="SSF51735">
    <property type="entry name" value="NAD(P)-binding Rossmann-fold domains"/>
    <property type="match status" value="1"/>
</dbReference>
<dbReference type="InterPro" id="IPR057326">
    <property type="entry name" value="KR_dom"/>
</dbReference>
<name>A0ABP3S2M7_9ACTN</name>